<name>A0A1V5ZP02_9BACT</name>
<reference evidence="1" key="1">
    <citation type="submission" date="2017-02" db="EMBL/GenBank/DDBJ databases">
        <title>Delving into the versatile metabolic prowess of the omnipresent phylum Bacteroidetes.</title>
        <authorList>
            <person name="Nobu M.K."/>
            <person name="Mei R."/>
            <person name="Narihiro T."/>
            <person name="Kuroda K."/>
            <person name="Liu W.-T."/>
        </authorList>
    </citation>
    <scope>NUCLEOTIDE SEQUENCE</scope>
    <source>
        <strain evidence="1">ADurb.Bin160</strain>
    </source>
</reference>
<organism evidence="1">
    <name type="scientific">candidate division CPR1 bacterium ADurb.Bin160</name>
    <dbReference type="NCBI Taxonomy" id="1852826"/>
    <lineage>
        <taxon>Bacteria</taxon>
        <taxon>candidate division CPR1</taxon>
    </lineage>
</organism>
<gene>
    <name evidence="1" type="ORF">BWY04_00506</name>
</gene>
<dbReference type="Proteomes" id="UP000485621">
    <property type="component" value="Unassembled WGS sequence"/>
</dbReference>
<accession>A0A1V5ZP02</accession>
<evidence type="ECO:0000313" key="1">
    <source>
        <dbReference type="EMBL" id="OQB42020.1"/>
    </source>
</evidence>
<comment type="caution">
    <text evidence="1">The sequence shown here is derived from an EMBL/GenBank/DDBJ whole genome shotgun (WGS) entry which is preliminary data.</text>
</comment>
<dbReference type="AlphaFoldDB" id="A0A1V5ZP02"/>
<dbReference type="InterPro" id="IPR010026">
    <property type="entry name" value="Phage_holin_LL-H"/>
</dbReference>
<protein>
    <submittedName>
        <fullName evidence="1">Uncharacterized protein</fullName>
    </submittedName>
</protein>
<proteinExistence type="predicted"/>
<dbReference type="Pfam" id="PF09682">
    <property type="entry name" value="Phage_holin_6_1"/>
    <property type="match status" value="1"/>
</dbReference>
<dbReference type="EMBL" id="MWDB01000007">
    <property type="protein sequence ID" value="OQB42020.1"/>
    <property type="molecule type" value="Genomic_DNA"/>
</dbReference>
<sequence>MFDVLKNFFSSFFGWLKTLFKEAAKTAAGKVAESLRDIALAVCEELNYENLSGEEKRSEAFKRIKQKAVEEGKEISTLGINLAIELAVAILRELVESSK</sequence>